<proteinExistence type="predicted"/>
<feature type="transmembrane region" description="Helical" evidence="1">
    <location>
        <begin position="382"/>
        <end position="402"/>
    </location>
</feature>
<dbReference type="HOGENOM" id="CLU_623927_0_0_9"/>
<reference evidence="2 3" key="2">
    <citation type="journal article" date="2010" name="Stand. Genomic Sci.">
        <title>Complete genome sequence of Syntrophothermus lipocalidus type strain (TGB-C1).</title>
        <authorList>
            <person name="Djao O.D."/>
            <person name="Zhang X."/>
            <person name="Lucas S."/>
            <person name="Lapidus A."/>
            <person name="Del Rio T.G."/>
            <person name="Nolan M."/>
            <person name="Tice H."/>
            <person name="Cheng J.F."/>
            <person name="Han C."/>
            <person name="Tapia R."/>
            <person name="Goodwin L."/>
            <person name="Pitluck S."/>
            <person name="Liolios K."/>
            <person name="Ivanova N."/>
            <person name="Mavromatis K."/>
            <person name="Mikhailova N."/>
            <person name="Ovchinnikova G."/>
            <person name="Pati A."/>
            <person name="Brambilla E."/>
            <person name="Chen A."/>
            <person name="Palaniappan K."/>
            <person name="Land M."/>
            <person name="Hauser L."/>
            <person name="Chang Y.J."/>
            <person name="Jeffries C.D."/>
            <person name="Rohde M."/>
            <person name="Sikorski J."/>
            <person name="Spring S."/>
            <person name="Goker M."/>
            <person name="Detter J.C."/>
            <person name="Woyke T."/>
            <person name="Bristow J."/>
            <person name="Eisen J.A."/>
            <person name="Markowitz V."/>
            <person name="Hugenholtz P."/>
            <person name="Kyrpides N.C."/>
            <person name="Klenk H.P."/>
        </authorList>
    </citation>
    <scope>NUCLEOTIDE SEQUENCE [LARGE SCALE GENOMIC DNA]</scope>
    <source>
        <strain evidence="3">DSM 12680 / TGB-C1</strain>
    </source>
</reference>
<gene>
    <name evidence="2" type="ordered locus">Slip_0940</name>
</gene>
<dbReference type="AlphaFoldDB" id="D7CLY4"/>
<evidence type="ECO:0000313" key="3">
    <source>
        <dbReference type="Proteomes" id="UP000000378"/>
    </source>
</evidence>
<keyword evidence="1" id="KW-0472">Membrane</keyword>
<keyword evidence="3" id="KW-1185">Reference proteome</keyword>
<dbReference type="Proteomes" id="UP000000378">
    <property type="component" value="Chromosome"/>
</dbReference>
<dbReference type="RefSeq" id="WP_013175121.1">
    <property type="nucleotide sequence ID" value="NC_014220.1"/>
</dbReference>
<keyword evidence="1" id="KW-1133">Transmembrane helix</keyword>
<organism evidence="2 3">
    <name type="scientific">Syntrophothermus lipocalidus (strain DSM 12680 / TGB-C1)</name>
    <dbReference type="NCBI Taxonomy" id="643648"/>
    <lineage>
        <taxon>Bacteria</taxon>
        <taxon>Bacillati</taxon>
        <taxon>Bacillota</taxon>
        <taxon>Clostridia</taxon>
        <taxon>Eubacteriales</taxon>
        <taxon>Syntrophomonadaceae</taxon>
        <taxon>Syntrophothermus</taxon>
    </lineage>
</organism>
<evidence type="ECO:0000313" key="2">
    <source>
        <dbReference type="EMBL" id="ADI01719.1"/>
    </source>
</evidence>
<sequence length="445" mass="49732">MQRINTFYNYYFFLPDDEDKLLSLVKTLSARPFPEPSGKASGTEMELDTTINRYRFLSVDDLQILVLKVGRSFGSNDEARNWLKEHEEKAGLGDDSLLGKVLVLLTPAGKEADAFETSGTKWREIRFAARNVELIRFFKAGFEYDIVYRAQINPNASEPAYQLFENDLPTVEAYLAKIRLLTSVYHDSARTVLEEVKESGRKLSGILHTQFGTQHRGEPAIQELEGEIHELSASYGKLVASQSFLSEGKSNLQGVMENLKQHLKTRMNITPESPVVQNLIDFYQGPWKLLDRSLREVQSSVQNHQAAIEVVRGRIEILMSRESASLQSRIRDVLELNASLQKQSLTFQVAASFIEFIVLAYYTHSLWKNLAPGAYAGVAKGVQFLLVSLFAGIAVYGTHLIAERIQGAHHVDKPLKIVLGALVLILAVIIGLSIAYSGHAAVTPH</sequence>
<feature type="transmembrane region" description="Helical" evidence="1">
    <location>
        <begin position="345"/>
        <end position="362"/>
    </location>
</feature>
<feature type="transmembrane region" description="Helical" evidence="1">
    <location>
        <begin position="414"/>
        <end position="436"/>
    </location>
</feature>
<accession>D7CLY4</accession>
<dbReference type="OrthoDB" id="2078873at2"/>
<evidence type="ECO:0000256" key="1">
    <source>
        <dbReference type="SAM" id="Phobius"/>
    </source>
</evidence>
<dbReference type="KEGG" id="slp:Slip_0940"/>
<protein>
    <submittedName>
        <fullName evidence="2">Uncharacterized protein</fullName>
    </submittedName>
</protein>
<dbReference type="EMBL" id="CP002048">
    <property type="protein sequence ID" value="ADI01719.1"/>
    <property type="molecule type" value="Genomic_DNA"/>
</dbReference>
<keyword evidence="1" id="KW-0812">Transmembrane</keyword>
<dbReference type="eggNOG" id="ENOG50324GM">
    <property type="taxonomic scope" value="Bacteria"/>
</dbReference>
<reference evidence="3" key="1">
    <citation type="journal article" date="2010" name="Stand. Genomic Sci.">
        <title>Complete genome sequence of Syntrophothermus lipocalidus type strain (TGB-C1T).</title>
        <authorList>
            <consortium name="US DOE Joint Genome Institute (JGI-PGF)"/>
            <person name="Djao O."/>
            <person name="Zhang X."/>
            <person name="Lucas S."/>
            <person name="Lapidus A."/>
            <person name="Glavina Del Rio T."/>
            <person name="Nolan M."/>
            <person name="Tice H."/>
            <person name="Cheng J."/>
            <person name="Han C."/>
            <person name="Tapia R."/>
            <person name="Goodwin L."/>
            <person name="Pitluck S."/>
            <person name="Liolios K."/>
            <person name="Ivanova N."/>
            <person name="Mavromatis K."/>
            <person name="Mikhailova N."/>
            <person name="Ovchinnikova G."/>
            <person name="Pati A."/>
            <person name="Brambilla E."/>
            <person name="Chen A."/>
            <person name="Palaniappan K."/>
            <person name="Land M."/>
            <person name="Hauser L."/>
            <person name="Chang Y."/>
            <person name="Jeffries C."/>
            <person name="Rohde M."/>
            <person name="Sikorski J."/>
            <person name="Spring S."/>
            <person name="Goker M."/>
            <person name="Detter J."/>
            <person name="Woyke T."/>
            <person name="Bristow J."/>
            <person name="Eisen J."/>
            <person name="Markowitz V."/>
            <person name="Hugenholtz P."/>
            <person name="Kyrpides N."/>
            <person name="Klenk H."/>
        </authorList>
    </citation>
    <scope>NUCLEOTIDE SEQUENCE [LARGE SCALE GENOMIC DNA]</scope>
    <source>
        <strain evidence="3">DSM 12680 / TGB-C1</strain>
    </source>
</reference>
<name>D7CLY4_SYNLT</name>